<dbReference type="InterPro" id="IPR053844">
    <property type="entry name" value="AH_C"/>
</dbReference>
<dbReference type="SUPFAM" id="SSF75304">
    <property type="entry name" value="Amidase signature (AS) enzymes"/>
    <property type="match status" value="1"/>
</dbReference>
<dbReference type="Pfam" id="PF01425">
    <property type="entry name" value="Amidase"/>
    <property type="match status" value="1"/>
</dbReference>
<sequence length="607" mass="65788">MDNILPLGSIASLMQRYASGNLTPSQVMRAIHNQIQNDDDHVWIHKLPFEELLSHAHRVETKGVKALPLYGVPFAIKDNIDLAGVPTTAGCPAFAYTPERSATVVQKLIEAGAIPIGKTNLDQFATGLNGTRSPYGACRNAFKPSYISGGSSSGSAVAVAKGLVCFSLGTDTAGSGRVPAAFNNLVGYKPSFGWLSTFGVVPACRSLDCVSIFAFTAADAAHVLAMCSGYDSDDIYSRKQEACGTDFGRTSHFRFGVPCDEQLQFFGNDESERLFKEYVEHLQGLGGKAIGIDFDPFRKAALLLYEGPWVGERYAAIREFFKLHSEQIISPVREIIAGAEQFSAADAYDGLYRLRALKRQADRIWNDVDYLVTPTAGTIYTIQAILQDPIRLNANLGYYTNFMNLLDYAAVTVPAGFQNNGLPFGVTLAAPAHQDHALLHLAARMQHAFTLPLGATGAINNSPPNSFTIFSEPRSDQVRVAVCGAHLSGLPLNWQLTARQGRLLMCTETSPDYKLFALPEDPPCRPGMVRVDKDEQGVAVEVEIWELPVREFGSFVAGITAPLGIGTITLASGETVLGFLCERYAIASAADISQLGGWRKYLKQLNG</sequence>
<feature type="domain" description="Allophanate hydrolase C-terminal" evidence="2">
    <location>
        <begin position="478"/>
        <end position="603"/>
    </location>
</feature>
<dbReference type="NCBIfam" id="NF006043">
    <property type="entry name" value="PRK08186.1"/>
    <property type="match status" value="1"/>
</dbReference>
<protein>
    <submittedName>
        <fullName evidence="3">Allophanate hydrolase</fullName>
    </submittedName>
</protein>
<evidence type="ECO:0000313" key="3">
    <source>
        <dbReference type="EMBL" id="PSJ18867.1"/>
    </source>
</evidence>
<dbReference type="InterPro" id="IPR023631">
    <property type="entry name" value="Amidase_dom"/>
</dbReference>
<gene>
    <name evidence="3" type="primary">atzF</name>
    <name evidence="3" type="ORF">C7H79_00010</name>
</gene>
<comment type="caution">
    <text evidence="3">The sequence shown here is derived from an EMBL/GenBank/DDBJ whole genome shotgun (WGS) entry which is preliminary data.</text>
</comment>
<evidence type="ECO:0000259" key="2">
    <source>
        <dbReference type="Pfam" id="PF21986"/>
    </source>
</evidence>
<evidence type="ECO:0000313" key="4">
    <source>
        <dbReference type="Proteomes" id="UP000241912"/>
    </source>
</evidence>
<proteinExistence type="predicted"/>
<dbReference type="AlphaFoldDB" id="A0A2P7NZJ1"/>
<dbReference type="GO" id="GO:0016787">
    <property type="term" value="F:hydrolase activity"/>
    <property type="evidence" value="ECO:0007669"/>
    <property type="project" value="UniProtKB-KW"/>
</dbReference>
<dbReference type="Gene3D" id="3.90.1300.10">
    <property type="entry name" value="Amidase signature (AS) domain"/>
    <property type="match status" value="1"/>
</dbReference>
<dbReference type="OrthoDB" id="8872210at2"/>
<accession>A0A2P7NZJ1</accession>
<keyword evidence="3" id="KW-0378">Hydrolase</keyword>
<organism evidence="3 4">
    <name type="scientific">Nitrosomonas supralitoralis</name>
    <dbReference type="NCBI Taxonomy" id="2116706"/>
    <lineage>
        <taxon>Bacteria</taxon>
        <taxon>Pseudomonadati</taxon>
        <taxon>Pseudomonadota</taxon>
        <taxon>Betaproteobacteria</taxon>
        <taxon>Nitrosomonadales</taxon>
        <taxon>Nitrosomonadaceae</taxon>
        <taxon>Nitrosomonas</taxon>
    </lineage>
</organism>
<reference evidence="3 4" key="1">
    <citation type="submission" date="2018-03" db="EMBL/GenBank/DDBJ databases">
        <title>Draft genome of Nitrosomonas supralitoralis APG5.</title>
        <authorList>
            <person name="Urakawa H."/>
            <person name="Lopez J.V."/>
        </authorList>
    </citation>
    <scope>NUCLEOTIDE SEQUENCE [LARGE SCALE GENOMIC DNA]</scope>
    <source>
        <strain evidence="3 4">APG5</strain>
    </source>
</reference>
<name>A0A2P7NZJ1_9PROT</name>
<dbReference type="EMBL" id="PXXU01000001">
    <property type="protein sequence ID" value="PSJ18867.1"/>
    <property type="molecule type" value="Genomic_DNA"/>
</dbReference>
<keyword evidence="4" id="KW-1185">Reference proteome</keyword>
<dbReference type="InterPro" id="IPR000120">
    <property type="entry name" value="Amidase"/>
</dbReference>
<dbReference type="Pfam" id="PF21986">
    <property type="entry name" value="AH_C"/>
    <property type="match status" value="1"/>
</dbReference>
<dbReference type="RefSeq" id="WP_106705251.1">
    <property type="nucleotide sequence ID" value="NZ_PXXU01000001.1"/>
</dbReference>
<dbReference type="PANTHER" id="PTHR11895:SF169">
    <property type="entry name" value="GLUTAMYL-TRNA(GLN) AMIDOTRANSFERASE"/>
    <property type="match status" value="1"/>
</dbReference>
<evidence type="ECO:0000259" key="1">
    <source>
        <dbReference type="Pfam" id="PF01425"/>
    </source>
</evidence>
<dbReference type="NCBIfam" id="TIGR02713">
    <property type="entry name" value="allophanate_hyd"/>
    <property type="match status" value="1"/>
</dbReference>
<dbReference type="Proteomes" id="UP000241912">
    <property type="component" value="Unassembled WGS sequence"/>
</dbReference>
<dbReference type="InterPro" id="IPR036928">
    <property type="entry name" value="AS_sf"/>
</dbReference>
<dbReference type="PANTHER" id="PTHR11895">
    <property type="entry name" value="TRANSAMIDASE"/>
    <property type="match status" value="1"/>
</dbReference>
<dbReference type="Gene3D" id="1.20.58.1700">
    <property type="match status" value="1"/>
</dbReference>
<dbReference type="Gene3D" id="3.10.490.10">
    <property type="entry name" value="Gamma-glutamyl cyclotransferase-like"/>
    <property type="match status" value="1"/>
</dbReference>
<feature type="domain" description="Amidase" evidence="1">
    <location>
        <begin position="27"/>
        <end position="439"/>
    </location>
</feature>
<dbReference type="InterPro" id="IPR014085">
    <property type="entry name" value="Allophanate_hydrolase"/>
</dbReference>